<keyword evidence="5" id="KW-0106">Calcium</keyword>
<feature type="domain" description="Sodium/calcium exchanger membrane region" evidence="12">
    <location>
        <begin position="597"/>
        <end position="741"/>
    </location>
</feature>
<dbReference type="GO" id="GO:0015369">
    <property type="term" value="F:calcium:proton antiporter activity"/>
    <property type="evidence" value="ECO:0000318"/>
    <property type="project" value="GO_Central"/>
</dbReference>
<keyword evidence="6 11" id="KW-0812">Transmembrane</keyword>
<evidence type="ECO:0000256" key="4">
    <source>
        <dbReference type="ARBA" id="ARBA00022553"/>
    </source>
</evidence>
<keyword evidence="8" id="KW-0406">Ion transport</keyword>
<dbReference type="GO" id="GO:0006874">
    <property type="term" value="P:intracellular calcium ion homeostasis"/>
    <property type="evidence" value="ECO:0000318"/>
    <property type="project" value="GO_Central"/>
</dbReference>
<feature type="transmembrane region" description="Helical" evidence="11">
    <location>
        <begin position="342"/>
        <end position="361"/>
    </location>
</feature>
<keyword evidence="3" id="KW-0050">Antiport</keyword>
<dbReference type="GeneID" id="582800"/>
<feature type="transmembrane region" description="Helical" evidence="11">
    <location>
        <begin position="442"/>
        <end position="463"/>
    </location>
</feature>
<keyword evidence="4" id="KW-0597">Phosphoprotein</keyword>
<dbReference type="InterPro" id="IPR044880">
    <property type="entry name" value="NCX_ion-bd_dom_sf"/>
</dbReference>
<dbReference type="FunCoup" id="A0A7M7REV0">
    <property type="interactions" value="165"/>
</dbReference>
<dbReference type="Proteomes" id="UP000007110">
    <property type="component" value="Unassembled WGS sequence"/>
</dbReference>
<feature type="transmembrane region" description="Helical" evidence="11">
    <location>
        <begin position="483"/>
        <end position="504"/>
    </location>
</feature>
<evidence type="ECO:0000259" key="12">
    <source>
        <dbReference type="Pfam" id="PF01699"/>
    </source>
</evidence>
<dbReference type="InterPro" id="IPR004837">
    <property type="entry name" value="NaCa_Exmemb"/>
</dbReference>
<feature type="transmembrane region" description="Helical" evidence="11">
    <location>
        <begin position="598"/>
        <end position="616"/>
    </location>
</feature>
<evidence type="ECO:0000313" key="15">
    <source>
        <dbReference type="Proteomes" id="UP000007110"/>
    </source>
</evidence>
<name>A0A7M7REV0_STRPU</name>
<feature type="domain" description="Inner membrane component" evidence="13">
    <location>
        <begin position="140"/>
        <end position="188"/>
    </location>
</feature>
<keyword evidence="9 11" id="KW-0472">Membrane</keyword>
<dbReference type="InParanoid" id="A0A7M7REV0"/>
<feature type="transmembrane region" description="Helical" evidence="11">
    <location>
        <begin position="669"/>
        <end position="693"/>
    </location>
</feature>
<dbReference type="AlphaFoldDB" id="A0A7M7REV0"/>
<feature type="transmembrane region" description="Helical" evidence="11">
    <location>
        <begin position="543"/>
        <end position="563"/>
    </location>
</feature>
<reference evidence="15" key="1">
    <citation type="submission" date="2015-02" db="EMBL/GenBank/DDBJ databases">
        <title>Genome sequencing for Strongylocentrotus purpuratus.</title>
        <authorList>
            <person name="Murali S."/>
            <person name="Liu Y."/>
            <person name="Vee V."/>
            <person name="English A."/>
            <person name="Wang M."/>
            <person name="Skinner E."/>
            <person name="Han Y."/>
            <person name="Muzny D.M."/>
            <person name="Worley K.C."/>
            <person name="Gibbs R.A."/>
        </authorList>
    </citation>
    <scope>NUCLEOTIDE SEQUENCE</scope>
</reference>
<evidence type="ECO:0000256" key="6">
    <source>
        <dbReference type="ARBA" id="ARBA00022692"/>
    </source>
</evidence>
<evidence type="ECO:0000256" key="1">
    <source>
        <dbReference type="ARBA" id="ARBA00004127"/>
    </source>
</evidence>
<dbReference type="GO" id="GO:0005774">
    <property type="term" value="C:vacuolar membrane"/>
    <property type="evidence" value="ECO:0007669"/>
    <property type="project" value="UniProtKB-ARBA"/>
</dbReference>
<evidence type="ECO:0000259" key="13">
    <source>
        <dbReference type="Pfam" id="PF03733"/>
    </source>
</evidence>
<protein>
    <submittedName>
        <fullName evidence="14">Uncharacterized protein</fullName>
    </submittedName>
</protein>
<feature type="transmembrane region" description="Helical" evidence="11">
    <location>
        <begin position="142"/>
        <end position="165"/>
    </location>
</feature>
<feature type="domain" description="Sodium/calcium exchanger membrane region" evidence="12">
    <location>
        <begin position="372"/>
        <end position="497"/>
    </location>
</feature>
<dbReference type="EnsemblMetazoa" id="XM_782738">
    <property type="protein sequence ID" value="XP_787831"/>
    <property type="gene ID" value="LOC582800"/>
</dbReference>
<reference evidence="14" key="2">
    <citation type="submission" date="2021-01" db="UniProtKB">
        <authorList>
            <consortium name="EnsemblMetazoa"/>
        </authorList>
    </citation>
    <scope>IDENTIFICATION</scope>
</reference>
<proteinExistence type="predicted"/>
<feature type="transmembrane region" description="Helical" evidence="11">
    <location>
        <begin position="723"/>
        <end position="743"/>
    </location>
</feature>
<evidence type="ECO:0000256" key="10">
    <source>
        <dbReference type="SAM" id="MobiDB-lite"/>
    </source>
</evidence>
<evidence type="ECO:0000256" key="5">
    <source>
        <dbReference type="ARBA" id="ARBA00022568"/>
    </source>
</evidence>
<keyword evidence="15" id="KW-1185">Reference proteome</keyword>
<feature type="compositionally biased region" description="Polar residues" evidence="10">
    <location>
        <begin position="32"/>
        <end position="58"/>
    </location>
</feature>
<sequence length="756" mass="84198">MSSGRVNDSVVRHDADVLQMEDGAEHDGDGLSCSSVHSHQSGPVPSPSRQNSHGNPSSFLRHRARSRTNEKTEEEEFVFVEAPENEVEAQRMEQNYMFGFKKWKSHVTKRPLQERSEVVQELYKPPLEIKPFSYPTLGVSNVVYALLIGWFMALIYTLVGVLMLITVVGWRHGIYCFQLGRYFLWPFGYFVQEQTEYKFIEVDESTSIGEDGVVNTAYNVRDPSDNEKLVTSLTGSDTYHRVDNSKYWKRPSTYVWLILGMPFVFLLHLLVFLISWMLIISLPVAKLNMIAIKRLLILPPEKLKVSKTTAIKPGEQSHEVIMCSYQAANFYSYKYTVDGMNIFFVNMLLFVVIAIVVGFADTNNRFTTAKGRFAMGLLAIIPLAHYIGMAIASISAQSNHVVGAVLNATFGSIVEIILYISSLLKQRGNVPQGICYSEIVKSALTGTLLATMLFIPGICMMVGGLKHKEQRFNVRSMSVSATLLFISVVGVFTPTIFTITLGGFECSQCFNSTNHTALLCSGCTYVYKLNEDSDFLNHKLRPLVYVCIALLFLAYVIGLIFSLKTHTHIIQESSSHAGTSQANTHSKPDVHWGRIKSTIILLVAVALMSLSAEVVVQNLEPIISSSTVIKPVFIGVTVLAVVPDLPEIINGIQFALKNNINLSLEIGCSVAVQVCLLQIPVLVIVDAIVNLGFNLVFNELHLWSVIISVIIINYIFVDGKSDYFQGCMLCIIYFFLLAMFFFAGDSTKTDCSILNG</sequence>
<dbReference type="GO" id="GO:0012505">
    <property type="term" value="C:endomembrane system"/>
    <property type="evidence" value="ECO:0000318"/>
    <property type="project" value="GO_Central"/>
</dbReference>
<keyword evidence="7 11" id="KW-1133">Transmembrane helix</keyword>
<keyword evidence="5" id="KW-0109">Calcium transport</keyword>
<dbReference type="Pfam" id="PF01699">
    <property type="entry name" value="Na_Ca_ex"/>
    <property type="match status" value="2"/>
</dbReference>
<feature type="transmembrane region" description="Helical" evidence="11">
    <location>
        <begin position="628"/>
        <end position="649"/>
    </location>
</feature>
<dbReference type="Gene3D" id="1.20.1420.30">
    <property type="entry name" value="NCX, central ion-binding region"/>
    <property type="match status" value="1"/>
</dbReference>
<evidence type="ECO:0000256" key="2">
    <source>
        <dbReference type="ARBA" id="ARBA00022448"/>
    </source>
</evidence>
<accession>A0A7M7REV0</accession>
<feature type="transmembrane region" description="Helical" evidence="11">
    <location>
        <begin position="700"/>
        <end position="717"/>
    </location>
</feature>
<feature type="transmembrane region" description="Helical" evidence="11">
    <location>
        <begin position="373"/>
        <end position="395"/>
    </location>
</feature>
<evidence type="ECO:0000256" key="8">
    <source>
        <dbReference type="ARBA" id="ARBA00023065"/>
    </source>
</evidence>
<dbReference type="InterPro" id="IPR005185">
    <property type="entry name" value="YccF"/>
</dbReference>
<dbReference type="PANTHER" id="PTHR31503:SF10">
    <property type="entry name" value="VNX1 PROTEIN"/>
    <property type="match status" value="1"/>
</dbReference>
<dbReference type="FunFam" id="1.20.1420.30:FF:000014">
    <property type="entry name" value="Cation/H+ exchanger protein 2"/>
    <property type="match status" value="1"/>
</dbReference>
<dbReference type="KEGG" id="spu:582800"/>
<evidence type="ECO:0000256" key="11">
    <source>
        <dbReference type="SAM" id="Phobius"/>
    </source>
</evidence>
<evidence type="ECO:0000313" key="14">
    <source>
        <dbReference type="EnsemblMetazoa" id="XP_787831"/>
    </source>
</evidence>
<feature type="region of interest" description="Disordered" evidence="10">
    <location>
        <begin position="1"/>
        <end position="76"/>
    </location>
</feature>
<evidence type="ECO:0000256" key="9">
    <source>
        <dbReference type="ARBA" id="ARBA00023136"/>
    </source>
</evidence>
<dbReference type="Pfam" id="PF03733">
    <property type="entry name" value="YccF"/>
    <property type="match status" value="1"/>
</dbReference>
<dbReference type="GO" id="GO:0070588">
    <property type="term" value="P:calcium ion transmembrane transport"/>
    <property type="evidence" value="ECO:0000318"/>
    <property type="project" value="GO_Central"/>
</dbReference>
<dbReference type="OrthoDB" id="16982at2759"/>
<organism evidence="14 15">
    <name type="scientific">Strongylocentrotus purpuratus</name>
    <name type="common">Purple sea urchin</name>
    <dbReference type="NCBI Taxonomy" id="7668"/>
    <lineage>
        <taxon>Eukaryota</taxon>
        <taxon>Metazoa</taxon>
        <taxon>Echinodermata</taxon>
        <taxon>Eleutherozoa</taxon>
        <taxon>Echinozoa</taxon>
        <taxon>Echinoidea</taxon>
        <taxon>Euechinoidea</taxon>
        <taxon>Echinacea</taxon>
        <taxon>Camarodonta</taxon>
        <taxon>Echinidea</taxon>
        <taxon>Strongylocentrotidae</taxon>
        <taxon>Strongylocentrotus</taxon>
    </lineage>
</organism>
<evidence type="ECO:0000256" key="7">
    <source>
        <dbReference type="ARBA" id="ARBA00022989"/>
    </source>
</evidence>
<comment type="subcellular location">
    <subcellularLocation>
        <location evidence="1">Endomembrane system</location>
        <topology evidence="1">Multi-pass membrane protein</topology>
    </subcellularLocation>
</comment>
<dbReference type="OMA" id="VHGINIF"/>
<dbReference type="PANTHER" id="PTHR31503">
    <property type="entry name" value="VACUOLAR CALCIUM ION TRANSPORTER"/>
    <property type="match status" value="1"/>
</dbReference>
<dbReference type="RefSeq" id="XP_787831.4">
    <property type="nucleotide sequence ID" value="XM_782738.5"/>
</dbReference>
<evidence type="ECO:0000256" key="3">
    <source>
        <dbReference type="ARBA" id="ARBA00022449"/>
    </source>
</evidence>
<feature type="transmembrane region" description="Helical" evidence="11">
    <location>
        <begin position="254"/>
        <end position="279"/>
    </location>
</feature>
<keyword evidence="2" id="KW-0813">Transport</keyword>
<dbReference type="InterPro" id="IPR004713">
    <property type="entry name" value="CaH_exchang"/>
</dbReference>
<feature type="transmembrane region" description="Helical" evidence="11">
    <location>
        <begin position="401"/>
        <end position="421"/>
    </location>
</feature>